<proteinExistence type="predicted"/>
<dbReference type="EMBL" id="WMII01000013">
    <property type="protein sequence ID" value="MTH65394.1"/>
    <property type="molecule type" value="Genomic_DNA"/>
</dbReference>
<keyword evidence="6" id="KW-0016">Alginate biosynthesis</keyword>
<comment type="pathway">
    <text evidence="2">Glycan biosynthesis; alginate biosynthesis.</text>
</comment>
<dbReference type="SUPFAM" id="SSF52540">
    <property type="entry name" value="P-loop containing nucleoside triphosphate hydrolases"/>
    <property type="match status" value="1"/>
</dbReference>
<evidence type="ECO:0000256" key="1">
    <source>
        <dbReference type="ARBA" id="ARBA00004418"/>
    </source>
</evidence>
<name>A0A6L6J3T3_9RHOB</name>
<dbReference type="InterPro" id="IPR027417">
    <property type="entry name" value="P-loop_NTPase"/>
</dbReference>
<dbReference type="Proteomes" id="UP000478740">
    <property type="component" value="Unassembled WGS sequence"/>
</dbReference>
<keyword evidence="5" id="KW-0574">Periplasm</keyword>
<gene>
    <name evidence="8" type="ORF">GL284_14060</name>
</gene>
<accession>A0A6L6J3T3</accession>
<dbReference type="GO" id="GO:0016740">
    <property type="term" value="F:transferase activity"/>
    <property type="evidence" value="ECO:0007669"/>
    <property type="project" value="UniProtKB-KW"/>
</dbReference>
<keyword evidence="3" id="KW-0808">Transferase</keyword>
<dbReference type="InterPro" id="IPR031811">
    <property type="entry name" value="ALGX/ALGJ_SGNH-like"/>
</dbReference>
<protein>
    <recommendedName>
        <fullName evidence="7">AlgX/AlgJ SGNH hydrolase-like domain-containing protein</fullName>
    </recommendedName>
</protein>
<evidence type="ECO:0000256" key="3">
    <source>
        <dbReference type="ARBA" id="ARBA00022679"/>
    </source>
</evidence>
<organism evidence="8 9">
    <name type="scientific">Paracoccus shanxieyensis</name>
    <dbReference type="NCBI Taxonomy" id="2675752"/>
    <lineage>
        <taxon>Bacteria</taxon>
        <taxon>Pseudomonadati</taxon>
        <taxon>Pseudomonadota</taxon>
        <taxon>Alphaproteobacteria</taxon>
        <taxon>Rhodobacterales</taxon>
        <taxon>Paracoccaceae</taxon>
        <taxon>Paracoccus</taxon>
    </lineage>
</organism>
<evidence type="ECO:0000259" key="7">
    <source>
        <dbReference type="Pfam" id="PF16822"/>
    </source>
</evidence>
<evidence type="ECO:0000256" key="2">
    <source>
        <dbReference type="ARBA" id="ARBA00005182"/>
    </source>
</evidence>
<evidence type="ECO:0000256" key="5">
    <source>
        <dbReference type="ARBA" id="ARBA00022764"/>
    </source>
</evidence>
<comment type="caution">
    <text evidence="8">The sequence shown here is derived from an EMBL/GenBank/DDBJ whole genome shotgun (WGS) entry which is preliminary data.</text>
</comment>
<dbReference type="GO" id="GO:0042121">
    <property type="term" value="P:alginic acid biosynthetic process"/>
    <property type="evidence" value="ECO:0007669"/>
    <property type="project" value="UniProtKB-UniPathway"/>
</dbReference>
<dbReference type="AlphaFoldDB" id="A0A6L6J3T3"/>
<dbReference type="GO" id="GO:0042597">
    <property type="term" value="C:periplasmic space"/>
    <property type="evidence" value="ECO:0007669"/>
    <property type="project" value="UniProtKB-SubCell"/>
</dbReference>
<reference evidence="8 9" key="1">
    <citation type="submission" date="2019-11" db="EMBL/GenBank/DDBJ databases">
        <authorList>
            <person name="Dong K."/>
        </authorList>
    </citation>
    <scope>NUCLEOTIDE SEQUENCE [LARGE SCALE GENOMIC DNA]</scope>
    <source>
        <strain evidence="8 9">DK608</strain>
    </source>
</reference>
<keyword evidence="9" id="KW-1185">Reference proteome</keyword>
<feature type="domain" description="AlgX/AlgJ SGNH hydrolase-like" evidence="7">
    <location>
        <begin position="222"/>
        <end position="357"/>
    </location>
</feature>
<dbReference type="Gene3D" id="3.40.50.300">
    <property type="entry name" value="P-loop containing nucleotide triphosphate hydrolases"/>
    <property type="match status" value="1"/>
</dbReference>
<evidence type="ECO:0000313" key="9">
    <source>
        <dbReference type="Proteomes" id="UP000478740"/>
    </source>
</evidence>
<sequence length="509" mass="56490">MVSPAQVFIISHPGADAHLLQELLNATPGTCIRGANAGALYSLSRIAANLRAAQRFTHIGEPPGSPWYGAQMIDDQAFLQQALQGFHDHVLAPPTGARLIGFAETRHLMAEAQLFEYLDFLRESYPSALLVLNSRDPGDAPEAAAITRATASFASYAAQHPGSSLILRHADFIGDEQGLRPLFDRLGLPFDAPAIRKVLARENPGIDAPPQPAAPGTVQNGVLIGREGWLFLWGGSNDVQRYFTDPGYFTDRQVSDWVGLLERRRQRLAAIGATYRHLTVPDKIAVLPDHLGLALPHPDHHPVRQLAARLDAGLNIDILDDLRAEAQRQPVFYRTDTHWTSAGCQIAYRRICESLGVTPRSFPDPGHKGRVMAMDLGNKLTPEVQEDARFLPVLRHARRVADNAMVRYNESEGFRLGKPRFVGCHIRLQNDADHAVPQSVVIFGDSFSEFRPHLLTAMLAETFREVHFVWSTSLDHDFIARIRPDIVITEIAERFVNKLPGDDFRVPLD</sequence>
<evidence type="ECO:0000313" key="8">
    <source>
        <dbReference type="EMBL" id="MTH65394.1"/>
    </source>
</evidence>
<dbReference type="Pfam" id="PF16822">
    <property type="entry name" value="ALGX"/>
    <property type="match status" value="1"/>
</dbReference>
<evidence type="ECO:0000256" key="4">
    <source>
        <dbReference type="ARBA" id="ARBA00022729"/>
    </source>
</evidence>
<comment type="subcellular location">
    <subcellularLocation>
        <location evidence="1">Periplasm</location>
    </subcellularLocation>
</comment>
<evidence type="ECO:0000256" key="6">
    <source>
        <dbReference type="ARBA" id="ARBA00022841"/>
    </source>
</evidence>
<keyword evidence="4" id="KW-0732">Signal</keyword>
<dbReference type="RefSeq" id="WP_155045269.1">
    <property type="nucleotide sequence ID" value="NZ_WMIH01000013.1"/>
</dbReference>
<dbReference type="UniPathway" id="UPA00286"/>